<accession>A0AAI9ZNR5</accession>
<organism evidence="3 4">
    <name type="scientific">Colletotrichum phormii</name>
    <dbReference type="NCBI Taxonomy" id="359342"/>
    <lineage>
        <taxon>Eukaryota</taxon>
        <taxon>Fungi</taxon>
        <taxon>Dikarya</taxon>
        <taxon>Ascomycota</taxon>
        <taxon>Pezizomycotina</taxon>
        <taxon>Sordariomycetes</taxon>
        <taxon>Hypocreomycetidae</taxon>
        <taxon>Glomerellales</taxon>
        <taxon>Glomerellaceae</taxon>
        <taxon>Colletotrichum</taxon>
        <taxon>Colletotrichum acutatum species complex</taxon>
    </lineage>
</organism>
<dbReference type="InterPro" id="IPR011009">
    <property type="entry name" value="Kinase-like_dom_sf"/>
</dbReference>
<feature type="compositionally biased region" description="Polar residues" evidence="1">
    <location>
        <begin position="944"/>
        <end position="953"/>
    </location>
</feature>
<dbReference type="GO" id="GO:0004674">
    <property type="term" value="F:protein serine/threonine kinase activity"/>
    <property type="evidence" value="ECO:0007669"/>
    <property type="project" value="TreeGrafter"/>
</dbReference>
<feature type="compositionally biased region" description="Basic and acidic residues" evidence="1">
    <location>
        <begin position="964"/>
        <end position="978"/>
    </location>
</feature>
<dbReference type="SUPFAM" id="SSF56112">
    <property type="entry name" value="Protein kinase-like (PK-like)"/>
    <property type="match status" value="1"/>
</dbReference>
<dbReference type="PROSITE" id="PS50011">
    <property type="entry name" value="PROTEIN_KINASE_DOM"/>
    <property type="match status" value="1"/>
</dbReference>
<dbReference type="Proteomes" id="UP001243989">
    <property type="component" value="Unassembled WGS sequence"/>
</dbReference>
<name>A0AAI9ZNR5_9PEZI</name>
<reference evidence="3" key="1">
    <citation type="submission" date="2021-06" db="EMBL/GenBank/DDBJ databases">
        <title>Comparative genomics, transcriptomics and evolutionary studies reveal genomic signatures of adaptation to plant cell wall in hemibiotrophic fungi.</title>
        <authorList>
            <consortium name="DOE Joint Genome Institute"/>
            <person name="Baroncelli R."/>
            <person name="Diaz J.F."/>
            <person name="Benocci T."/>
            <person name="Peng M."/>
            <person name="Battaglia E."/>
            <person name="Haridas S."/>
            <person name="Andreopoulos W."/>
            <person name="Labutti K."/>
            <person name="Pangilinan J."/>
            <person name="Floch G.L."/>
            <person name="Makela M.R."/>
            <person name="Henrissat B."/>
            <person name="Grigoriev I.V."/>
            <person name="Crouch J.A."/>
            <person name="De Vries R.P."/>
            <person name="Sukno S.A."/>
            <person name="Thon M.R."/>
        </authorList>
    </citation>
    <scope>NUCLEOTIDE SEQUENCE</scope>
    <source>
        <strain evidence="3">CBS 102054</strain>
    </source>
</reference>
<evidence type="ECO:0000313" key="4">
    <source>
        <dbReference type="Proteomes" id="UP001243989"/>
    </source>
</evidence>
<protein>
    <recommendedName>
        <fullName evidence="2">Protein kinase domain-containing protein</fullName>
    </recommendedName>
</protein>
<dbReference type="InterPro" id="IPR000719">
    <property type="entry name" value="Prot_kinase_dom"/>
</dbReference>
<dbReference type="SUPFAM" id="SSF53300">
    <property type="entry name" value="vWA-like"/>
    <property type="match status" value="1"/>
</dbReference>
<dbReference type="AlphaFoldDB" id="A0AAI9ZNR5"/>
<dbReference type="EMBL" id="JAHMHQ010000015">
    <property type="protein sequence ID" value="KAK1634278.1"/>
    <property type="molecule type" value="Genomic_DNA"/>
</dbReference>
<evidence type="ECO:0000259" key="2">
    <source>
        <dbReference type="PROSITE" id="PS50011"/>
    </source>
</evidence>
<feature type="domain" description="Protein kinase" evidence="2">
    <location>
        <begin position="206"/>
        <end position="511"/>
    </location>
</feature>
<evidence type="ECO:0000313" key="3">
    <source>
        <dbReference type="EMBL" id="KAK1634278.1"/>
    </source>
</evidence>
<dbReference type="SMART" id="SM00220">
    <property type="entry name" value="S_TKc"/>
    <property type="match status" value="1"/>
</dbReference>
<feature type="region of interest" description="Disordered" evidence="1">
    <location>
        <begin position="943"/>
        <end position="996"/>
    </location>
</feature>
<dbReference type="InterPro" id="IPR036465">
    <property type="entry name" value="vWFA_dom_sf"/>
</dbReference>
<dbReference type="Pfam" id="PF00069">
    <property type="entry name" value="Pkinase"/>
    <property type="match status" value="1"/>
</dbReference>
<dbReference type="GO" id="GO:0005524">
    <property type="term" value="F:ATP binding"/>
    <property type="evidence" value="ECO:0007669"/>
    <property type="project" value="InterPro"/>
</dbReference>
<dbReference type="RefSeq" id="XP_060442885.1">
    <property type="nucleotide sequence ID" value="XM_060594647.1"/>
</dbReference>
<dbReference type="Gene3D" id="1.10.510.10">
    <property type="entry name" value="Transferase(Phosphotransferase) domain 1"/>
    <property type="match status" value="1"/>
</dbReference>
<dbReference type="GeneID" id="85479509"/>
<keyword evidence="4" id="KW-1185">Reference proteome</keyword>
<comment type="caution">
    <text evidence="3">The sequence shown here is derived from an EMBL/GenBank/DDBJ whole genome shotgun (WGS) entry which is preliminary data.</text>
</comment>
<dbReference type="PANTHER" id="PTHR24359">
    <property type="entry name" value="SERINE/THREONINE-PROTEIN KINASE SBK1"/>
    <property type="match status" value="1"/>
</dbReference>
<evidence type="ECO:0000256" key="1">
    <source>
        <dbReference type="SAM" id="MobiDB-lite"/>
    </source>
</evidence>
<dbReference type="PANTHER" id="PTHR24359:SF1">
    <property type="entry name" value="INHIBITOR OF NUCLEAR FACTOR KAPPA-B KINASE EPSILON SUBUNIT HOMOLOG 1-RELATED"/>
    <property type="match status" value="1"/>
</dbReference>
<proteinExistence type="predicted"/>
<sequence>MSHTMSNATQFDYSAEFNTAFNEFKTIRAEESRVSKCGGEFIIVENVTRRLENRSQTCHRRFKNDLDRLCQTHWLRHNSMQPPTMQLEALKGYRCIFYILIEIGAPSKIDVFRENGLSDNKLPIDMATLKTKIRARDFETYFDIFFKAQLAWCPVQFELGMREKYFDRIMPVLEKTEIKPHRDGRGPRKNTASLYSIEVPEEMVGPTLQRKMASARFKRQGDPSQGYRYRFALKQFEFEKISHFRNEANMFQHLRDKDGMVQYLGWYQGLETDGEGKRREYHNIVLELGDSDLYTAIRKLEPPVSPKEILSFWQAMFGISEALASIYKLQFGGVVYNTWHADIKPENILRVDNRFKLADPGEAYIQLSNADNRRQVARVTGGTRTYGAPEKAAYLDGKSAQEPSVTQTSDVWSLGCVFSIAATYVVLGPQGVLIYDRVRRAGLLEKTGETSDTFHNNGAVLSEVIEWHEYLRAVARKTDMYTADVLNMVDQNMLVAAPDKRFTASQVRDWFKGRLERSPIAIEEVPNRIENLLQAIELQIELEYEQHSGIKRHDTIIVPNRPASRNAQVSTEPDFKSQKELLDQGIRPTAHRPARGNSPNPPTLALVMPSDQATSTQKYSDYRYNQDYASERFGGHHSRIQSPLGNTIVQVPPPRTAVTMWEVMEVLEEHGHGRRLTSFLGKKKRVSVRGKAAWKTDSLTEHLDERLETEFRKRDIVYLVDNGTSMKPHWKHAKFILEGLVWRSLGYDENGMELCFTDPDTPPAAFIKESRKQDVSTFSEAMKLAKPSSDDKKTMIVPELARIINDYTKAMLSKRHPKKKTIIVLTDGVWSGMNIRNTLDEHLRAVFQLLRDLHKDLPVRNNLHSQAQEDIGTIRPITIQFVRFGTDKEGYERLRHLDDDMTNYGCPDLIDTEPADGDVYKMFLGSLCDDIDRQQTMLEPARTMVTSPSSISGSMPAGPLSREPTQEREHSFHRDCRVQEASPLSLDPQELSTSHYDTHSTQGQVLPLRLPPPRHGTVPVPLRSENYPQQQPPMTAVPWGLPTESGHDQNSTHPRGEAPYVYRHYFNPS</sequence>
<gene>
    <name evidence="3" type="ORF">BDP81DRAFT_473213</name>
</gene>